<keyword evidence="3 5" id="KW-1133">Transmembrane helix</keyword>
<keyword evidence="2 5" id="KW-0812">Transmembrane</keyword>
<dbReference type="InterPro" id="IPR002781">
    <property type="entry name" value="TM_pro_TauE-like"/>
</dbReference>
<accession>A0ABU9E3I8</accession>
<reference evidence="6 7" key="1">
    <citation type="submission" date="2024-04" db="EMBL/GenBank/DDBJ databases">
        <title>draft genome sequnece of Flavobacterium buctense JCM 30750.</title>
        <authorList>
            <person name="Kim D.-U."/>
        </authorList>
    </citation>
    <scope>NUCLEOTIDE SEQUENCE [LARGE SCALE GENOMIC DNA]</scope>
    <source>
        <strain evidence="6 7">JCM 30750</strain>
    </source>
</reference>
<dbReference type="RefSeq" id="WP_187660908.1">
    <property type="nucleotide sequence ID" value="NZ_JACTAB010000007.1"/>
</dbReference>
<protein>
    <recommendedName>
        <fullName evidence="5">Probable membrane transporter protein</fullName>
    </recommendedName>
</protein>
<evidence type="ECO:0000256" key="2">
    <source>
        <dbReference type="ARBA" id="ARBA00022692"/>
    </source>
</evidence>
<keyword evidence="7" id="KW-1185">Reference proteome</keyword>
<evidence type="ECO:0000313" key="6">
    <source>
        <dbReference type="EMBL" id="MEK8181225.1"/>
    </source>
</evidence>
<dbReference type="PANTHER" id="PTHR43701">
    <property type="entry name" value="MEMBRANE TRANSPORTER PROTEIN MJ0441-RELATED"/>
    <property type="match status" value="1"/>
</dbReference>
<name>A0ABU9E3I8_9FLAO</name>
<keyword evidence="4 5" id="KW-0472">Membrane</keyword>
<sequence>MLEILGYVGALFIGIVLGITGGGGSILTVPILVYLLNFNFVIASAYSLFIVGTTSAFGSFQNFKKGSIDSKTALQFAIPSVLGVYLSRKFIVPNIPDTLFYFGSLQLTKETFLMLIFAVVMLLASISMLKESKVIVKIEPQNKYWLILQLFLVGILIGLIGAGGGFLIIPALMKLAKLPIRKAIGTSLLIITINSLIGFLGDVQTTVIDWEFLLTFTALSVMGIFIGLFIQKYINEKRLKKLFGFFILAMAVFIIYKEIFS</sequence>
<dbReference type="Proteomes" id="UP001491349">
    <property type="component" value="Unassembled WGS sequence"/>
</dbReference>
<feature type="transmembrane region" description="Helical" evidence="5">
    <location>
        <begin position="144"/>
        <end position="171"/>
    </location>
</feature>
<evidence type="ECO:0000256" key="5">
    <source>
        <dbReference type="RuleBase" id="RU363041"/>
    </source>
</evidence>
<feature type="transmembrane region" description="Helical" evidence="5">
    <location>
        <begin position="40"/>
        <end position="60"/>
    </location>
</feature>
<evidence type="ECO:0000256" key="4">
    <source>
        <dbReference type="ARBA" id="ARBA00023136"/>
    </source>
</evidence>
<feature type="transmembrane region" description="Helical" evidence="5">
    <location>
        <begin position="112"/>
        <end position="129"/>
    </location>
</feature>
<proteinExistence type="inferred from homology"/>
<dbReference type="InterPro" id="IPR051598">
    <property type="entry name" value="TSUP/Inactive_protease-like"/>
</dbReference>
<feature type="transmembrane region" description="Helical" evidence="5">
    <location>
        <begin position="183"/>
        <end position="200"/>
    </location>
</feature>
<dbReference type="PANTHER" id="PTHR43701:SF2">
    <property type="entry name" value="MEMBRANE TRANSPORTER PROTEIN YJNA-RELATED"/>
    <property type="match status" value="1"/>
</dbReference>
<dbReference type="Pfam" id="PF01925">
    <property type="entry name" value="TauE"/>
    <property type="match status" value="1"/>
</dbReference>
<dbReference type="EMBL" id="JBBPCB010000012">
    <property type="protein sequence ID" value="MEK8181225.1"/>
    <property type="molecule type" value="Genomic_DNA"/>
</dbReference>
<feature type="transmembrane region" description="Helical" evidence="5">
    <location>
        <begin position="212"/>
        <end position="230"/>
    </location>
</feature>
<comment type="similarity">
    <text evidence="5">Belongs to the 4-toluene sulfonate uptake permease (TSUP) (TC 2.A.102) family.</text>
</comment>
<feature type="transmembrane region" description="Helical" evidence="5">
    <location>
        <begin position="72"/>
        <end position="91"/>
    </location>
</feature>
<comment type="caution">
    <text evidence="6">The sequence shown here is derived from an EMBL/GenBank/DDBJ whole genome shotgun (WGS) entry which is preliminary data.</text>
</comment>
<evidence type="ECO:0000256" key="3">
    <source>
        <dbReference type="ARBA" id="ARBA00022989"/>
    </source>
</evidence>
<evidence type="ECO:0000256" key="1">
    <source>
        <dbReference type="ARBA" id="ARBA00004141"/>
    </source>
</evidence>
<feature type="transmembrane region" description="Helical" evidence="5">
    <location>
        <begin position="6"/>
        <end position="33"/>
    </location>
</feature>
<evidence type="ECO:0000313" key="7">
    <source>
        <dbReference type="Proteomes" id="UP001491349"/>
    </source>
</evidence>
<feature type="transmembrane region" description="Helical" evidence="5">
    <location>
        <begin position="242"/>
        <end position="260"/>
    </location>
</feature>
<gene>
    <name evidence="6" type="ORF">WMW71_12810</name>
</gene>
<organism evidence="6 7">
    <name type="scientific">Flavobacterium buctense</name>
    <dbReference type="NCBI Taxonomy" id="1648146"/>
    <lineage>
        <taxon>Bacteria</taxon>
        <taxon>Pseudomonadati</taxon>
        <taxon>Bacteroidota</taxon>
        <taxon>Flavobacteriia</taxon>
        <taxon>Flavobacteriales</taxon>
        <taxon>Flavobacteriaceae</taxon>
        <taxon>Flavobacterium</taxon>
    </lineage>
</organism>
<comment type="subcellular location">
    <subcellularLocation>
        <location evidence="5">Cell membrane</location>
        <topology evidence="5">Multi-pass membrane protein</topology>
    </subcellularLocation>
    <subcellularLocation>
        <location evidence="1">Membrane</location>
        <topology evidence="1">Multi-pass membrane protein</topology>
    </subcellularLocation>
</comment>
<keyword evidence="5" id="KW-1003">Cell membrane</keyword>